<proteinExistence type="predicted"/>
<sequence>MPTIPNTMPPIRMMPHLACSDPAPCQQPMLTISNTMPTIIMLPHFAAREDMRFVTLKEEVKKRLKLELGSFDIKYEDEEGDRIFLACDEDLRYHLQLFSNQVNPKDGVGLEVAVASVDGLQVLGGEQLIFPVAWGYQMLNSSTSLKKISSAN</sequence>
<dbReference type="Gene3D" id="3.10.20.90">
    <property type="entry name" value="Phosphatidylinositol 3-kinase Catalytic Subunit, Chain A, domain 1"/>
    <property type="match status" value="1"/>
</dbReference>
<protein>
    <recommendedName>
        <fullName evidence="1">PB1 domain-containing protein</fullName>
    </recommendedName>
</protein>
<keyword evidence="3" id="KW-1185">Reference proteome</keyword>
<dbReference type="AlphaFoldDB" id="A0AAV6HIH6"/>
<gene>
    <name evidence="2" type="ORF">RHGRI_038716</name>
</gene>
<dbReference type="CDD" id="cd05992">
    <property type="entry name" value="PB1"/>
    <property type="match status" value="1"/>
</dbReference>
<dbReference type="PROSITE" id="PS51745">
    <property type="entry name" value="PB1"/>
    <property type="match status" value="1"/>
</dbReference>
<dbReference type="SMART" id="SM00666">
    <property type="entry name" value="PB1"/>
    <property type="match status" value="1"/>
</dbReference>
<reference evidence="2" key="1">
    <citation type="submission" date="2020-08" db="EMBL/GenBank/DDBJ databases">
        <title>Plant Genome Project.</title>
        <authorList>
            <person name="Zhang R.-G."/>
        </authorList>
    </citation>
    <scope>NUCLEOTIDE SEQUENCE</scope>
    <source>
        <strain evidence="2">WSP0</strain>
        <tissue evidence="2">Leaf</tissue>
    </source>
</reference>
<dbReference type="SUPFAM" id="SSF54277">
    <property type="entry name" value="CAD &amp; PB1 domains"/>
    <property type="match status" value="1"/>
</dbReference>
<dbReference type="InterPro" id="IPR053793">
    <property type="entry name" value="PB1-like"/>
</dbReference>
<evidence type="ECO:0000313" key="3">
    <source>
        <dbReference type="Proteomes" id="UP000823749"/>
    </source>
</evidence>
<evidence type="ECO:0000259" key="1">
    <source>
        <dbReference type="PROSITE" id="PS51745"/>
    </source>
</evidence>
<dbReference type="Pfam" id="PF00564">
    <property type="entry name" value="PB1"/>
    <property type="match status" value="1"/>
</dbReference>
<name>A0AAV6HIH6_9ERIC</name>
<evidence type="ECO:0000313" key="2">
    <source>
        <dbReference type="EMBL" id="KAG5512892.1"/>
    </source>
</evidence>
<comment type="caution">
    <text evidence="2">The sequence shown here is derived from an EMBL/GenBank/DDBJ whole genome shotgun (WGS) entry which is preliminary data.</text>
</comment>
<dbReference type="Proteomes" id="UP000823749">
    <property type="component" value="Unassembled WGS sequence"/>
</dbReference>
<accession>A0AAV6HIH6</accession>
<dbReference type="EMBL" id="JACTNZ010000036">
    <property type="protein sequence ID" value="KAG5512892.1"/>
    <property type="molecule type" value="Genomic_DNA"/>
</dbReference>
<dbReference type="InterPro" id="IPR000270">
    <property type="entry name" value="PB1_dom"/>
</dbReference>
<organism evidence="2 3">
    <name type="scientific">Rhododendron griersonianum</name>
    <dbReference type="NCBI Taxonomy" id="479676"/>
    <lineage>
        <taxon>Eukaryota</taxon>
        <taxon>Viridiplantae</taxon>
        <taxon>Streptophyta</taxon>
        <taxon>Embryophyta</taxon>
        <taxon>Tracheophyta</taxon>
        <taxon>Spermatophyta</taxon>
        <taxon>Magnoliopsida</taxon>
        <taxon>eudicotyledons</taxon>
        <taxon>Gunneridae</taxon>
        <taxon>Pentapetalae</taxon>
        <taxon>asterids</taxon>
        <taxon>Ericales</taxon>
        <taxon>Ericaceae</taxon>
        <taxon>Ericoideae</taxon>
        <taxon>Rhodoreae</taxon>
        <taxon>Rhododendron</taxon>
    </lineage>
</organism>
<feature type="domain" description="PB1" evidence="1">
    <location>
        <begin position="27"/>
        <end position="107"/>
    </location>
</feature>